<dbReference type="EMBL" id="CM007381">
    <property type="protein sequence ID" value="ONK80082.1"/>
    <property type="molecule type" value="Genomic_DNA"/>
</dbReference>
<name>A0A5P1FPP4_ASPOF</name>
<protein>
    <submittedName>
        <fullName evidence="1">Uncharacterized protein</fullName>
    </submittedName>
</protein>
<proteinExistence type="predicted"/>
<dbReference type="AlphaFoldDB" id="A0A5P1FPP4"/>
<organism evidence="1 2">
    <name type="scientific">Asparagus officinalis</name>
    <name type="common">Garden asparagus</name>
    <dbReference type="NCBI Taxonomy" id="4686"/>
    <lineage>
        <taxon>Eukaryota</taxon>
        <taxon>Viridiplantae</taxon>
        <taxon>Streptophyta</taxon>
        <taxon>Embryophyta</taxon>
        <taxon>Tracheophyta</taxon>
        <taxon>Spermatophyta</taxon>
        <taxon>Magnoliopsida</taxon>
        <taxon>Liliopsida</taxon>
        <taxon>Asparagales</taxon>
        <taxon>Asparagaceae</taxon>
        <taxon>Asparagoideae</taxon>
        <taxon>Asparagus</taxon>
    </lineage>
</organism>
<evidence type="ECO:0000313" key="1">
    <source>
        <dbReference type="EMBL" id="ONK80082.1"/>
    </source>
</evidence>
<sequence length="148" mass="17115">MVTDAKFSIPNESTSRKPHFLFRDNNLNGTSKFSCEREYWYFTQGNRHYYLLVAESQLCFMYLQHLTVPRFMRYTLTNKEDSVKVGSLIHDGDFHQEGLYGDNVIDLCPGFIHEDALVNEVVIVLNTFGNELAKTDMQYPNGDTKFPG</sequence>
<gene>
    <name evidence="1" type="ORF">A4U43_C01F13700</name>
</gene>
<reference evidence="2" key="1">
    <citation type="journal article" date="2017" name="Nat. Commun.">
        <title>The asparagus genome sheds light on the origin and evolution of a young Y chromosome.</title>
        <authorList>
            <person name="Harkess A."/>
            <person name="Zhou J."/>
            <person name="Xu C."/>
            <person name="Bowers J.E."/>
            <person name="Van der Hulst R."/>
            <person name="Ayyampalayam S."/>
            <person name="Mercati F."/>
            <person name="Riccardi P."/>
            <person name="McKain M.R."/>
            <person name="Kakrana A."/>
            <person name="Tang H."/>
            <person name="Ray J."/>
            <person name="Groenendijk J."/>
            <person name="Arikit S."/>
            <person name="Mathioni S.M."/>
            <person name="Nakano M."/>
            <person name="Shan H."/>
            <person name="Telgmann-Rauber A."/>
            <person name="Kanno A."/>
            <person name="Yue Z."/>
            <person name="Chen H."/>
            <person name="Li W."/>
            <person name="Chen Y."/>
            <person name="Xu X."/>
            <person name="Zhang Y."/>
            <person name="Luo S."/>
            <person name="Chen H."/>
            <person name="Gao J."/>
            <person name="Mao Z."/>
            <person name="Pires J.C."/>
            <person name="Luo M."/>
            <person name="Kudrna D."/>
            <person name="Wing R.A."/>
            <person name="Meyers B.C."/>
            <person name="Yi K."/>
            <person name="Kong H."/>
            <person name="Lavrijsen P."/>
            <person name="Sunseri F."/>
            <person name="Falavigna A."/>
            <person name="Ye Y."/>
            <person name="Leebens-Mack J.H."/>
            <person name="Chen G."/>
        </authorList>
    </citation>
    <scope>NUCLEOTIDE SEQUENCE [LARGE SCALE GENOMIC DNA]</scope>
    <source>
        <strain evidence="2">cv. DH0086</strain>
    </source>
</reference>
<evidence type="ECO:0000313" key="2">
    <source>
        <dbReference type="Proteomes" id="UP000243459"/>
    </source>
</evidence>
<dbReference type="Gramene" id="ONK80082">
    <property type="protein sequence ID" value="ONK80082"/>
    <property type="gene ID" value="A4U43_C01F13700"/>
</dbReference>
<dbReference type="Proteomes" id="UP000243459">
    <property type="component" value="Chromosome 1"/>
</dbReference>
<keyword evidence="2" id="KW-1185">Reference proteome</keyword>
<accession>A0A5P1FPP4</accession>